<feature type="domain" description="PAS" evidence="2">
    <location>
        <begin position="11"/>
        <end position="62"/>
    </location>
</feature>
<dbReference type="Pfam" id="PF01590">
    <property type="entry name" value="GAF"/>
    <property type="match status" value="1"/>
</dbReference>
<dbReference type="InterPro" id="IPR000014">
    <property type="entry name" value="PAS"/>
</dbReference>
<dbReference type="SMART" id="SM00065">
    <property type="entry name" value="GAF"/>
    <property type="match status" value="1"/>
</dbReference>
<dbReference type="PANTHER" id="PTHR43156">
    <property type="entry name" value="STAGE II SPORULATION PROTEIN E-RELATED"/>
    <property type="match status" value="1"/>
</dbReference>
<gene>
    <name evidence="3" type="ORF">POF43_009275</name>
    <name evidence="4" type="ORF">POF50_010310</name>
</gene>
<dbReference type="Proteomes" id="UP001156398">
    <property type="component" value="Unassembled WGS sequence"/>
</dbReference>
<dbReference type="InterPro" id="IPR001932">
    <property type="entry name" value="PPM-type_phosphatase-like_dom"/>
</dbReference>
<dbReference type="Gene3D" id="3.60.40.10">
    <property type="entry name" value="PPM-type phosphatase domain"/>
    <property type="match status" value="1"/>
</dbReference>
<evidence type="ECO:0000313" key="3">
    <source>
        <dbReference type="EMBL" id="MDI5962897.1"/>
    </source>
</evidence>
<comment type="caution">
    <text evidence="4">The sequence shown here is derived from an EMBL/GenBank/DDBJ whole genome shotgun (WGS) entry which is preliminary data.</text>
</comment>
<dbReference type="EMBL" id="JABXJJ020000011">
    <property type="protein sequence ID" value="MDI5969727.1"/>
    <property type="molecule type" value="Genomic_DNA"/>
</dbReference>
<dbReference type="AlphaFoldDB" id="A0AA90H889"/>
<dbReference type="SMART" id="SM00091">
    <property type="entry name" value="PAS"/>
    <property type="match status" value="1"/>
</dbReference>
<dbReference type="SUPFAM" id="SSF55785">
    <property type="entry name" value="PYP-like sensor domain (PAS domain)"/>
    <property type="match status" value="1"/>
</dbReference>
<evidence type="ECO:0000259" key="2">
    <source>
        <dbReference type="PROSITE" id="PS50112"/>
    </source>
</evidence>
<accession>A0AA90H889</accession>
<protein>
    <submittedName>
        <fullName evidence="4">SpoIIE family protein phosphatase</fullName>
    </submittedName>
</protein>
<dbReference type="RefSeq" id="WP_271314726.1">
    <property type="nucleotide sequence ID" value="NZ_JAAGKO020000009.1"/>
</dbReference>
<keyword evidence="1" id="KW-0378">Hydrolase</keyword>
<dbReference type="Gene3D" id="3.30.450.20">
    <property type="entry name" value="PAS domain"/>
    <property type="match status" value="1"/>
</dbReference>
<dbReference type="PANTHER" id="PTHR43156:SF2">
    <property type="entry name" value="STAGE II SPORULATION PROTEIN E"/>
    <property type="match status" value="1"/>
</dbReference>
<evidence type="ECO:0000256" key="1">
    <source>
        <dbReference type="ARBA" id="ARBA00022801"/>
    </source>
</evidence>
<proteinExistence type="predicted"/>
<evidence type="ECO:0000313" key="4">
    <source>
        <dbReference type="EMBL" id="MDI5969727.1"/>
    </source>
</evidence>
<dbReference type="EMBL" id="JAAGKO020000009">
    <property type="protein sequence ID" value="MDI5962897.1"/>
    <property type="molecule type" value="Genomic_DNA"/>
</dbReference>
<dbReference type="InterPro" id="IPR036457">
    <property type="entry name" value="PPM-type-like_dom_sf"/>
</dbReference>
<dbReference type="PROSITE" id="PS50112">
    <property type="entry name" value="PAS"/>
    <property type="match status" value="1"/>
</dbReference>
<dbReference type="NCBIfam" id="TIGR00229">
    <property type="entry name" value="sensory_box"/>
    <property type="match status" value="1"/>
</dbReference>
<evidence type="ECO:0000313" key="5">
    <source>
        <dbReference type="Proteomes" id="UP001156398"/>
    </source>
</evidence>
<sequence>MGPPDAPDPLTAGALRQLVDGTAAGIAVLDTELRFVYVNPALARMNGVPAADHTGRTVADLLPDLDTRPEVIRRVLADGVSRETAPSGHTRAAAGRERRYWHSTFHRLEEDGVPVGVVGVVMEVSASRREQQELEQARERLALLDTAVSRIGTTLELDTTCAELAEFLVPGVADLATVEVFPPEQADAARQVRVDRPLRLRRAAMAAVPRLREAARRLGEPGEYVRFQAGSQTPVTLATGRPAIMNLPSDEQLARAAPDSDRVALYRAMGLHSGVVLPLAARGAPLGVLTMARGGRSPAFTREDLTVAQDLAGRAAISLDNARRYTREHSIALELQRALLSSPHRPDPGIEVASRYLPAGSSALVGGDWFDTIHRPLGRSLLVIGDVMGHGVEAAVDMSNYRSMLRVVGAADLPPHHVLRRLDAMIAEAPDSRPASCLLVLADPVRGKLSYARAGHLPPALLHAGGGTQLIQVPAGPPLGTGVGGYEMVTVDWPPGDVLLMYTDGLVEHRNEDIDASLDRLAALRLPVADSLESLLDRLLDHLVRGPAEDDVAVMAARALDPHAA</sequence>
<dbReference type="InterPro" id="IPR003018">
    <property type="entry name" value="GAF"/>
</dbReference>
<dbReference type="Pfam" id="PF07228">
    <property type="entry name" value="SpoIIE"/>
    <property type="match status" value="1"/>
</dbReference>
<reference evidence="4 5" key="1">
    <citation type="submission" date="2023-05" db="EMBL/GenBank/DDBJ databases">
        <title>Streptantibioticus silvisoli sp. nov., acidotolerant actinomycetes 1 from pine litter.</title>
        <authorList>
            <person name="Swiecimska M."/>
            <person name="Golinska P."/>
            <person name="Sangal V."/>
            <person name="Wachnowicz B."/>
            <person name="Goodfellow M."/>
        </authorList>
    </citation>
    <scope>NUCLEOTIDE SEQUENCE</scope>
    <source>
        <strain evidence="4">SL13</strain>
        <strain evidence="3 5">SL54</strain>
    </source>
</reference>
<dbReference type="Pfam" id="PF08448">
    <property type="entry name" value="PAS_4"/>
    <property type="match status" value="1"/>
</dbReference>
<organism evidence="4">
    <name type="scientific">Streptantibioticus silvisoli</name>
    <dbReference type="NCBI Taxonomy" id="2705255"/>
    <lineage>
        <taxon>Bacteria</taxon>
        <taxon>Bacillati</taxon>
        <taxon>Actinomycetota</taxon>
        <taxon>Actinomycetes</taxon>
        <taxon>Kitasatosporales</taxon>
        <taxon>Streptomycetaceae</taxon>
        <taxon>Streptantibioticus</taxon>
    </lineage>
</organism>
<dbReference type="CDD" id="cd00130">
    <property type="entry name" value="PAS"/>
    <property type="match status" value="1"/>
</dbReference>
<dbReference type="InterPro" id="IPR029016">
    <property type="entry name" value="GAF-like_dom_sf"/>
</dbReference>
<keyword evidence="5" id="KW-1185">Reference proteome</keyword>
<dbReference type="Gene3D" id="3.30.450.40">
    <property type="match status" value="1"/>
</dbReference>
<dbReference type="GO" id="GO:0016791">
    <property type="term" value="F:phosphatase activity"/>
    <property type="evidence" value="ECO:0007669"/>
    <property type="project" value="TreeGrafter"/>
</dbReference>
<name>A0AA90H889_9ACTN</name>
<dbReference type="InterPro" id="IPR013656">
    <property type="entry name" value="PAS_4"/>
</dbReference>
<dbReference type="InterPro" id="IPR052016">
    <property type="entry name" value="Bact_Sigma-Reg"/>
</dbReference>
<dbReference type="FunFam" id="3.30.450.40:FF:000035">
    <property type="entry name" value="PAS sensor protein"/>
    <property type="match status" value="1"/>
</dbReference>
<dbReference type="InterPro" id="IPR035965">
    <property type="entry name" value="PAS-like_dom_sf"/>
</dbReference>
<dbReference type="SUPFAM" id="SSF81606">
    <property type="entry name" value="PP2C-like"/>
    <property type="match status" value="1"/>
</dbReference>
<dbReference type="SUPFAM" id="SSF55781">
    <property type="entry name" value="GAF domain-like"/>
    <property type="match status" value="1"/>
</dbReference>
<dbReference type="SMART" id="SM00331">
    <property type="entry name" value="PP2C_SIG"/>
    <property type="match status" value="1"/>
</dbReference>